<dbReference type="AlphaFoldDB" id="A0A917BWZ9"/>
<dbReference type="InterPro" id="IPR001296">
    <property type="entry name" value="Glyco_trans_1"/>
</dbReference>
<proteinExistence type="predicted"/>
<gene>
    <name evidence="3" type="primary">epsD</name>
    <name evidence="3" type="ORF">GCM10010912_00140</name>
</gene>
<dbReference type="Gene3D" id="3.40.50.2000">
    <property type="entry name" value="Glycogen Phosphorylase B"/>
    <property type="match status" value="2"/>
</dbReference>
<dbReference type="Pfam" id="PF13477">
    <property type="entry name" value="Glyco_trans_4_2"/>
    <property type="match status" value="1"/>
</dbReference>
<dbReference type="Pfam" id="PF00534">
    <property type="entry name" value="Glycos_transf_1"/>
    <property type="match status" value="1"/>
</dbReference>
<comment type="caution">
    <text evidence="3">The sequence shown here is derived from an EMBL/GenBank/DDBJ whole genome shotgun (WGS) entry which is preliminary data.</text>
</comment>
<dbReference type="PANTHER" id="PTHR12526">
    <property type="entry name" value="GLYCOSYLTRANSFERASE"/>
    <property type="match status" value="1"/>
</dbReference>
<reference evidence="3" key="2">
    <citation type="submission" date="2020-09" db="EMBL/GenBank/DDBJ databases">
        <authorList>
            <person name="Sun Q."/>
            <person name="Zhou Y."/>
        </authorList>
    </citation>
    <scope>NUCLEOTIDE SEQUENCE</scope>
    <source>
        <strain evidence="3">CGMCC 1.16134</strain>
    </source>
</reference>
<dbReference type="InterPro" id="IPR028098">
    <property type="entry name" value="Glyco_trans_4-like_N"/>
</dbReference>
<dbReference type="Proteomes" id="UP000637643">
    <property type="component" value="Unassembled WGS sequence"/>
</dbReference>
<keyword evidence="4" id="KW-1185">Reference proteome</keyword>
<reference evidence="3" key="1">
    <citation type="journal article" date="2014" name="Int. J. Syst. Evol. Microbiol.">
        <title>Complete genome sequence of Corynebacterium casei LMG S-19264T (=DSM 44701T), isolated from a smear-ripened cheese.</title>
        <authorList>
            <consortium name="US DOE Joint Genome Institute (JGI-PGF)"/>
            <person name="Walter F."/>
            <person name="Albersmeier A."/>
            <person name="Kalinowski J."/>
            <person name="Ruckert C."/>
        </authorList>
    </citation>
    <scope>NUCLEOTIDE SEQUENCE</scope>
    <source>
        <strain evidence="3">CGMCC 1.16134</strain>
    </source>
</reference>
<feature type="domain" description="Glycosyltransferase subfamily 4-like N-terminal" evidence="2">
    <location>
        <begin position="3"/>
        <end position="145"/>
    </location>
</feature>
<sequence length="369" mass="42580">MKKVLFTATVDSHIMNFHIPYLKYFKENGYEVHVASNGTTDIPSTDFKYNVPFQRSPYKLENIKAYRQLKKIINSNKYDTIHCHTPMGAAITRLAAKKSRYNGTKVIYTAHGFHFFKGAALKNWLLFYPIEKWLSRYTDELITINKEDFEIAINSFNAANVHLINGVGVNLEKFRKQNLEKRNQQRKEYGYPLEDYILIYVGELSYRKHQDLLIKAVNYLKEEIPNLRLLIVGDGEKIEKYKLMADKLGVNGNVDFLGYRNDIEKLMMLSDVAVSSSRQEGLPLNIMEAMATGLPLIVTNCRGNRDLVYDKENGYVIDINDANGFSRAIHNLYAFKDICGKFSNKNIDLIDAYSLETISTQMSRIYKIK</sequence>
<dbReference type="RefSeq" id="WP_189021584.1">
    <property type="nucleotide sequence ID" value="NZ_BMKR01000001.1"/>
</dbReference>
<evidence type="ECO:0000313" key="4">
    <source>
        <dbReference type="Proteomes" id="UP000637643"/>
    </source>
</evidence>
<accession>A0A917BWZ9</accession>
<feature type="domain" description="Glycosyl transferase family 1" evidence="1">
    <location>
        <begin position="182"/>
        <end position="335"/>
    </location>
</feature>
<evidence type="ECO:0000259" key="2">
    <source>
        <dbReference type="Pfam" id="PF13477"/>
    </source>
</evidence>
<protein>
    <submittedName>
        <fullName evidence="3">Glycosyltransferase EpsD</fullName>
    </submittedName>
</protein>
<dbReference type="GO" id="GO:0016757">
    <property type="term" value="F:glycosyltransferase activity"/>
    <property type="evidence" value="ECO:0007669"/>
    <property type="project" value="InterPro"/>
</dbReference>
<dbReference type="EMBL" id="BMKR01000001">
    <property type="protein sequence ID" value="GGF58935.1"/>
    <property type="molecule type" value="Genomic_DNA"/>
</dbReference>
<name>A0A917BWZ9_9BACL</name>
<evidence type="ECO:0000259" key="1">
    <source>
        <dbReference type="Pfam" id="PF00534"/>
    </source>
</evidence>
<evidence type="ECO:0000313" key="3">
    <source>
        <dbReference type="EMBL" id="GGF58935.1"/>
    </source>
</evidence>
<organism evidence="3 4">
    <name type="scientific">Paenibacillus albidus</name>
    <dbReference type="NCBI Taxonomy" id="2041023"/>
    <lineage>
        <taxon>Bacteria</taxon>
        <taxon>Bacillati</taxon>
        <taxon>Bacillota</taxon>
        <taxon>Bacilli</taxon>
        <taxon>Bacillales</taxon>
        <taxon>Paenibacillaceae</taxon>
        <taxon>Paenibacillus</taxon>
    </lineage>
</organism>
<dbReference type="SUPFAM" id="SSF53756">
    <property type="entry name" value="UDP-Glycosyltransferase/glycogen phosphorylase"/>
    <property type="match status" value="1"/>
</dbReference>
<dbReference type="CDD" id="cd03808">
    <property type="entry name" value="GT4_CapM-like"/>
    <property type="match status" value="1"/>
</dbReference>
<dbReference type="PANTHER" id="PTHR12526:SF630">
    <property type="entry name" value="GLYCOSYLTRANSFERASE"/>
    <property type="match status" value="1"/>
</dbReference>